<proteinExistence type="predicted"/>
<evidence type="ECO:0000313" key="1">
    <source>
        <dbReference type="EMBL" id="CAI2369299.1"/>
    </source>
</evidence>
<dbReference type="PANTHER" id="PTHR43224:SF1">
    <property type="entry name" value="AMIDINOTRANSFERASE"/>
    <property type="match status" value="1"/>
</dbReference>
<protein>
    <submittedName>
        <fullName evidence="1">Uncharacterized protein</fullName>
    </submittedName>
</protein>
<keyword evidence="2" id="KW-1185">Reference proteome</keyword>
<dbReference type="Proteomes" id="UP001295684">
    <property type="component" value="Unassembled WGS sequence"/>
</dbReference>
<dbReference type="InterPro" id="IPR014541">
    <property type="entry name" value="Amdntrnsf_FN0238"/>
</dbReference>
<gene>
    <name evidence="1" type="ORF">ECRASSUSDP1_LOCUS10598</name>
</gene>
<comment type="caution">
    <text evidence="1">The sequence shown here is derived from an EMBL/GenBank/DDBJ whole genome shotgun (WGS) entry which is preliminary data.</text>
</comment>
<reference evidence="1" key="1">
    <citation type="submission" date="2023-07" db="EMBL/GenBank/DDBJ databases">
        <authorList>
            <consortium name="AG Swart"/>
            <person name="Singh M."/>
            <person name="Singh A."/>
            <person name="Seah K."/>
            <person name="Emmerich C."/>
        </authorList>
    </citation>
    <scope>NUCLEOTIDE SEQUENCE</scope>
    <source>
        <strain evidence="1">DP1</strain>
    </source>
</reference>
<dbReference type="Pfam" id="PF19420">
    <property type="entry name" value="DDAH_eukar"/>
    <property type="match status" value="1"/>
</dbReference>
<sequence>MIVSDADIAQNSTVEEEPKLNFYPNRLGAIYPSKGCYIDHDTLEDNMFVDIEFSHLSKEETTQMVQGEFDKFVSQLKKNGIQIEMFEQETDAPDSVCTDWFMTVRNELFPKGVLILGAMKNKQRRRERSQKLIDTLEGYYEHIIDLKFYEEQNLALELQGSLVCDWKNAKIYCSLSTRSDIAPFEYLIEELNKISQLNTGKEIKGISFTSHDWDDNQIYHTDIMLAILDKHILICSDMIKDEDKRQVILEELSSPELNDNPREIITISEEECLNMCANVIFCKDKNDNSCVIMSERAMINYHRENRREIKRNYKVIKADLRVLEKISGASAKSLLAAIN</sequence>
<dbReference type="EMBL" id="CAMPGE010010450">
    <property type="protein sequence ID" value="CAI2369299.1"/>
    <property type="molecule type" value="Genomic_DNA"/>
</dbReference>
<name>A0AAD1UIB8_EUPCR</name>
<accession>A0AAD1UIB8</accession>
<evidence type="ECO:0000313" key="2">
    <source>
        <dbReference type="Proteomes" id="UP001295684"/>
    </source>
</evidence>
<organism evidence="1 2">
    <name type="scientific">Euplotes crassus</name>
    <dbReference type="NCBI Taxonomy" id="5936"/>
    <lineage>
        <taxon>Eukaryota</taxon>
        <taxon>Sar</taxon>
        <taxon>Alveolata</taxon>
        <taxon>Ciliophora</taxon>
        <taxon>Intramacronucleata</taxon>
        <taxon>Spirotrichea</taxon>
        <taxon>Hypotrichia</taxon>
        <taxon>Euplotida</taxon>
        <taxon>Euplotidae</taxon>
        <taxon>Moneuplotes</taxon>
    </lineage>
</organism>
<dbReference type="AlphaFoldDB" id="A0AAD1UIB8"/>
<dbReference type="SUPFAM" id="SSF55909">
    <property type="entry name" value="Pentein"/>
    <property type="match status" value="1"/>
</dbReference>
<dbReference type="PANTHER" id="PTHR43224">
    <property type="entry name" value="AMIDINOTRANSFERASE"/>
    <property type="match status" value="1"/>
</dbReference>
<dbReference type="Gene3D" id="3.75.10.10">
    <property type="entry name" value="L-arginine/glycine Amidinotransferase, Chain A"/>
    <property type="match status" value="1"/>
</dbReference>